<feature type="signal peptide" evidence="2">
    <location>
        <begin position="1"/>
        <end position="20"/>
    </location>
</feature>
<dbReference type="AlphaFoldDB" id="A0A165L515"/>
<dbReference type="InParanoid" id="A0A165L515"/>
<dbReference type="Pfam" id="PF19287">
    <property type="entry name" value="DUF5910"/>
    <property type="match status" value="1"/>
</dbReference>
<evidence type="ECO:0000256" key="1">
    <source>
        <dbReference type="SAM" id="MobiDB-lite"/>
    </source>
</evidence>
<feature type="compositionally biased region" description="Low complexity" evidence="1">
    <location>
        <begin position="71"/>
        <end position="83"/>
    </location>
</feature>
<feature type="region of interest" description="Disordered" evidence="1">
    <location>
        <begin position="27"/>
        <end position="126"/>
    </location>
</feature>
<dbReference type="OrthoDB" id="2749115at2759"/>
<evidence type="ECO:0000313" key="4">
    <source>
        <dbReference type="Proteomes" id="UP000077266"/>
    </source>
</evidence>
<sequence length="367" mass="40278">MHLIRFLVLGVLSMTVMSSAIPVTQNAPETSSLMARGRTRGPTPNTNRRPITQSRPRPVSKPKTVKKPTTKRPVTVKKPTATKPHPPVVKPPTSAHPGTGTGTHNGTNPVSCPIRKPTTPRKPTKKKVARALESFFRLFRRSKPLFIGWHGTNSQTAALWKSRGRIVKPGAEDGMSGANHEIGDGLYVTDTRFQAWVFARANHRKHPNTDPAVCAIYARNSLEFEAADKVWIPRNLVQDGQAAVSTPEAKAIARERDEYIKRATGVGGAHNGVHEVILFSELAPGEKDNQVMLPTALGGDFYAECITFKDEAVQLVEQFDALHFPPTGRREELFSKLRSAWHIVGAKNSQDLYVPPKEGADSDCTIA</sequence>
<proteinExistence type="predicted"/>
<evidence type="ECO:0008006" key="5">
    <source>
        <dbReference type="Google" id="ProtNLM"/>
    </source>
</evidence>
<evidence type="ECO:0000256" key="2">
    <source>
        <dbReference type="SAM" id="SignalP"/>
    </source>
</evidence>
<dbReference type="InterPro" id="IPR045564">
    <property type="entry name" value="DUF5910"/>
</dbReference>
<dbReference type="EMBL" id="KV425931">
    <property type="protein sequence ID" value="KZV97358.1"/>
    <property type="molecule type" value="Genomic_DNA"/>
</dbReference>
<dbReference type="Proteomes" id="UP000077266">
    <property type="component" value="Unassembled WGS sequence"/>
</dbReference>
<keyword evidence="2" id="KW-0732">Signal</keyword>
<reference evidence="3 4" key="1">
    <citation type="journal article" date="2016" name="Mol. Biol. Evol.">
        <title>Comparative Genomics of Early-Diverging Mushroom-Forming Fungi Provides Insights into the Origins of Lignocellulose Decay Capabilities.</title>
        <authorList>
            <person name="Nagy L.G."/>
            <person name="Riley R."/>
            <person name="Tritt A."/>
            <person name="Adam C."/>
            <person name="Daum C."/>
            <person name="Floudas D."/>
            <person name="Sun H."/>
            <person name="Yadav J.S."/>
            <person name="Pangilinan J."/>
            <person name="Larsson K.H."/>
            <person name="Matsuura K."/>
            <person name="Barry K."/>
            <person name="Labutti K."/>
            <person name="Kuo R."/>
            <person name="Ohm R.A."/>
            <person name="Bhattacharya S.S."/>
            <person name="Shirouzu T."/>
            <person name="Yoshinaga Y."/>
            <person name="Martin F.M."/>
            <person name="Grigoriev I.V."/>
            <person name="Hibbett D.S."/>
        </authorList>
    </citation>
    <scope>NUCLEOTIDE SEQUENCE [LARGE SCALE GENOMIC DNA]</scope>
    <source>
        <strain evidence="3 4">HHB12029</strain>
    </source>
</reference>
<feature type="compositionally biased region" description="Low complexity" evidence="1">
    <location>
        <begin position="91"/>
        <end position="109"/>
    </location>
</feature>
<organism evidence="3 4">
    <name type="scientific">Exidia glandulosa HHB12029</name>
    <dbReference type="NCBI Taxonomy" id="1314781"/>
    <lineage>
        <taxon>Eukaryota</taxon>
        <taxon>Fungi</taxon>
        <taxon>Dikarya</taxon>
        <taxon>Basidiomycota</taxon>
        <taxon>Agaricomycotina</taxon>
        <taxon>Agaricomycetes</taxon>
        <taxon>Auriculariales</taxon>
        <taxon>Exidiaceae</taxon>
        <taxon>Exidia</taxon>
    </lineage>
</organism>
<protein>
    <recommendedName>
        <fullName evidence="5">PARP catalytic domain-containing protein</fullName>
    </recommendedName>
</protein>
<name>A0A165L515_EXIGL</name>
<feature type="chain" id="PRO_5007861420" description="PARP catalytic domain-containing protein" evidence="2">
    <location>
        <begin position="21"/>
        <end position="367"/>
    </location>
</feature>
<keyword evidence="4" id="KW-1185">Reference proteome</keyword>
<evidence type="ECO:0000313" key="3">
    <source>
        <dbReference type="EMBL" id="KZV97358.1"/>
    </source>
</evidence>
<feature type="compositionally biased region" description="Low complexity" evidence="1">
    <location>
        <begin position="40"/>
        <end position="50"/>
    </location>
</feature>
<feature type="compositionally biased region" description="Basic residues" evidence="1">
    <location>
        <begin position="58"/>
        <end position="70"/>
    </location>
</feature>
<gene>
    <name evidence="3" type="ORF">EXIGLDRAFT_747131</name>
</gene>
<accession>A0A165L515</accession>